<organism evidence="1 2">
    <name type="scientific">Clohesyomyces aquaticus</name>
    <dbReference type="NCBI Taxonomy" id="1231657"/>
    <lineage>
        <taxon>Eukaryota</taxon>
        <taxon>Fungi</taxon>
        <taxon>Dikarya</taxon>
        <taxon>Ascomycota</taxon>
        <taxon>Pezizomycotina</taxon>
        <taxon>Dothideomycetes</taxon>
        <taxon>Pleosporomycetidae</taxon>
        <taxon>Pleosporales</taxon>
        <taxon>Lindgomycetaceae</taxon>
        <taxon>Clohesyomyces</taxon>
    </lineage>
</organism>
<gene>
    <name evidence="1" type="ORF">BCR34DRAFT_584616</name>
</gene>
<dbReference type="AlphaFoldDB" id="A0A1Y2A183"/>
<dbReference type="EMBL" id="MCFA01000020">
    <property type="protein sequence ID" value="ORY16160.1"/>
    <property type="molecule type" value="Genomic_DNA"/>
</dbReference>
<comment type="caution">
    <text evidence="1">The sequence shown here is derived from an EMBL/GenBank/DDBJ whole genome shotgun (WGS) entry which is preliminary data.</text>
</comment>
<reference evidence="1 2" key="1">
    <citation type="submission" date="2016-07" db="EMBL/GenBank/DDBJ databases">
        <title>Pervasive Adenine N6-methylation of Active Genes in Fungi.</title>
        <authorList>
            <consortium name="DOE Joint Genome Institute"/>
            <person name="Mondo S.J."/>
            <person name="Dannebaum R.O."/>
            <person name="Kuo R.C."/>
            <person name="Labutti K."/>
            <person name="Haridas S."/>
            <person name="Kuo A."/>
            <person name="Salamov A."/>
            <person name="Ahrendt S.R."/>
            <person name="Lipzen A."/>
            <person name="Sullivan W."/>
            <person name="Andreopoulos W.B."/>
            <person name="Clum A."/>
            <person name="Lindquist E."/>
            <person name="Daum C."/>
            <person name="Ramamoorthy G.K."/>
            <person name="Gryganskyi A."/>
            <person name="Culley D."/>
            <person name="Magnuson J.K."/>
            <person name="James T.Y."/>
            <person name="O'Malley M.A."/>
            <person name="Stajich J.E."/>
            <person name="Spatafora J.W."/>
            <person name="Visel A."/>
            <person name="Grigoriev I.V."/>
        </authorList>
    </citation>
    <scope>NUCLEOTIDE SEQUENCE [LARGE SCALE GENOMIC DNA]</scope>
    <source>
        <strain evidence="1 2">CBS 115471</strain>
    </source>
</reference>
<dbReference type="Proteomes" id="UP000193144">
    <property type="component" value="Unassembled WGS sequence"/>
</dbReference>
<evidence type="ECO:0000313" key="1">
    <source>
        <dbReference type="EMBL" id="ORY16160.1"/>
    </source>
</evidence>
<evidence type="ECO:0000313" key="2">
    <source>
        <dbReference type="Proteomes" id="UP000193144"/>
    </source>
</evidence>
<sequence>MNAAAVASWQQCVAKSCKEVKYKDTEDPATSGCGAGIVNRGSFVRALMTPEERRATLWGTPWKKRTAVPEPICDNCNPPPPPECHYKAKICSGPDHISNARNGPYASHMNIQLDYSIGHLRDRCRRAHRTGFAEHFGSRDMNSTMTDGMLIEA</sequence>
<protein>
    <submittedName>
        <fullName evidence="1">Uncharacterized protein</fullName>
    </submittedName>
</protein>
<name>A0A1Y2A183_9PLEO</name>
<accession>A0A1Y2A183</accession>
<keyword evidence="2" id="KW-1185">Reference proteome</keyword>
<proteinExistence type="predicted"/>